<organism evidence="1 2">
    <name type="scientific">Pseudomonas cavernae</name>
    <dbReference type="NCBI Taxonomy" id="2320867"/>
    <lineage>
        <taxon>Bacteria</taxon>
        <taxon>Pseudomonadati</taxon>
        <taxon>Pseudomonadota</taxon>
        <taxon>Gammaproteobacteria</taxon>
        <taxon>Pseudomonadales</taxon>
        <taxon>Pseudomonadaceae</taxon>
        <taxon>Pseudomonas</taxon>
    </lineage>
</organism>
<gene>
    <name evidence="1" type="ORF">D3880_19135</name>
</gene>
<dbReference type="Proteomes" id="UP000265560">
    <property type="component" value="Chromosome"/>
</dbReference>
<reference evidence="2" key="1">
    <citation type="submission" date="2018-09" db="EMBL/GenBank/DDBJ databases">
        <authorList>
            <person name="Zhu H."/>
        </authorList>
    </citation>
    <scope>NUCLEOTIDE SEQUENCE [LARGE SCALE GENOMIC DNA]</scope>
    <source>
        <strain evidence="2">K2W31S-8</strain>
    </source>
</reference>
<dbReference type="KEGG" id="pcav:D3880_19135"/>
<protein>
    <submittedName>
        <fullName evidence="1">Uncharacterized protein</fullName>
    </submittedName>
</protein>
<dbReference type="InterPro" id="IPR056903">
    <property type="entry name" value="PA4575-like"/>
</dbReference>
<dbReference type="EMBL" id="CP032419">
    <property type="protein sequence ID" value="AYC34348.1"/>
    <property type="molecule type" value="Genomic_DNA"/>
</dbReference>
<keyword evidence="2" id="KW-1185">Reference proteome</keyword>
<dbReference type="AlphaFoldDB" id="A0A385Z9F3"/>
<name>A0A385Z9F3_9PSED</name>
<dbReference type="RefSeq" id="WP_119895001.1">
    <property type="nucleotide sequence ID" value="NZ_CP032419.1"/>
</dbReference>
<evidence type="ECO:0000313" key="1">
    <source>
        <dbReference type="EMBL" id="AYC34348.1"/>
    </source>
</evidence>
<accession>A0A385Z9F3</accession>
<evidence type="ECO:0000313" key="2">
    <source>
        <dbReference type="Proteomes" id="UP000265560"/>
    </source>
</evidence>
<dbReference type="Pfam" id="PF24876">
    <property type="entry name" value="PA4575"/>
    <property type="match status" value="1"/>
</dbReference>
<sequence>MPRSLCLSRQCLGLVTRIECVIRPLAGESGLWTLICAAGMADSQPTAIKAQGPFHGPLVAESVLTAIAENLAIMGYEQSPDPSIWCLHMQSELRRQNAERGRHLGDYQFNPET</sequence>
<proteinExistence type="predicted"/>
<dbReference type="OrthoDB" id="6914861at2"/>